<dbReference type="AlphaFoldDB" id="A0A8K0R9E3"/>
<dbReference type="Proteomes" id="UP000813461">
    <property type="component" value="Unassembled WGS sequence"/>
</dbReference>
<dbReference type="GO" id="GO:0070987">
    <property type="term" value="P:error-free translesion synthesis"/>
    <property type="evidence" value="ECO:0007669"/>
    <property type="project" value="UniProtKB-ARBA"/>
</dbReference>
<evidence type="ECO:0000256" key="1">
    <source>
        <dbReference type="SAM" id="MobiDB-lite"/>
    </source>
</evidence>
<feature type="signal peptide" evidence="2">
    <location>
        <begin position="1"/>
        <end position="19"/>
    </location>
</feature>
<dbReference type="SUPFAM" id="SSF56672">
    <property type="entry name" value="DNA/RNA polymerases"/>
    <property type="match status" value="1"/>
</dbReference>
<organism evidence="4 5">
    <name type="scientific">Paraphoma chrysanthemicola</name>
    <dbReference type="NCBI Taxonomy" id="798071"/>
    <lineage>
        <taxon>Eukaryota</taxon>
        <taxon>Fungi</taxon>
        <taxon>Dikarya</taxon>
        <taxon>Ascomycota</taxon>
        <taxon>Pezizomycotina</taxon>
        <taxon>Dothideomycetes</taxon>
        <taxon>Pleosporomycetidae</taxon>
        <taxon>Pleosporales</taxon>
        <taxon>Pleosporineae</taxon>
        <taxon>Phaeosphaeriaceae</taxon>
        <taxon>Paraphoma</taxon>
    </lineage>
</organism>
<sequence>MSGALAWLQLHSRFAVAAAAQRRAPMALPRARTRLPKRQLDSVVLHFDYDCFYASVFENETPSLRTLPLAVQQKQIVVTCNYEARRRGLYKLQLISEARRLCPDVVIVLGEDLTRFRNASKELYAFLRSFSWNARCERLGFDEVFLDVSDIIEYNAAILNPNHLRNSFFCLSKLDPTVGFTFDATQATGHTYPDRYNDTLDGDKSNFLHLRLCLASHLAQHLRGRLEAETGYTATVGISTNKVLAKLVGNLHKPNAQTTLLPPYVCTAPDLVDNVTSFMDELEVGEIPGVGFKIAQKIRTHVLQRPAEFNDGLVYGGTKENVLVRHVRQHPNMSPESLERVLSGPGVPSGIGLRIWELINGCDTTEIGQARVTPTQISIEDSYMRLDTLNEVTRELRTLATSLLKRMHTDLLDMDDDEYETTPSKRWLAHPRNIRLTTRPRPPQNPDGSRNRSFARISKSSPMPGFVFSLKDDVSSIVEKLVTETLLPLFHHLHPAKEGWNLSLMNVAAVNIANAASEKGGVGRDIAKMFKRQDDVLKPWKVTEDVDTTFGKYTVDRPYSAQPAATRRYVKREGSEDMPTASQESSNGLLGDWNSEEEKEEDVADVDTYYRCEQCGGIMPLFAMGAHERFHGQS</sequence>
<name>A0A8K0R9E3_9PLEO</name>
<dbReference type="Gene3D" id="3.30.70.270">
    <property type="match status" value="1"/>
</dbReference>
<evidence type="ECO:0000259" key="3">
    <source>
        <dbReference type="PROSITE" id="PS50173"/>
    </source>
</evidence>
<dbReference type="OrthoDB" id="447129at2759"/>
<comment type="caution">
    <text evidence="4">The sequence shown here is derived from an EMBL/GenBank/DDBJ whole genome shotgun (WGS) entry which is preliminary data.</text>
</comment>
<gene>
    <name evidence="4" type="ORF">FB567DRAFT_520401</name>
</gene>
<dbReference type="GO" id="GO:0006281">
    <property type="term" value="P:DNA repair"/>
    <property type="evidence" value="ECO:0007669"/>
    <property type="project" value="InterPro"/>
</dbReference>
<evidence type="ECO:0000313" key="4">
    <source>
        <dbReference type="EMBL" id="KAH7090679.1"/>
    </source>
</evidence>
<dbReference type="InterPro" id="IPR036775">
    <property type="entry name" value="DNA_pol_Y-fam_lit_finger_sf"/>
</dbReference>
<dbReference type="InterPro" id="IPR043502">
    <property type="entry name" value="DNA/RNA_pol_sf"/>
</dbReference>
<dbReference type="EMBL" id="JAGMVJ010000005">
    <property type="protein sequence ID" value="KAH7090679.1"/>
    <property type="molecule type" value="Genomic_DNA"/>
</dbReference>
<dbReference type="FunFam" id="3.40.1170.60:FF:000006">
    <property type="entry name" value="DNA polymerase iota"/>
    <property type="match status" value="1"/>
</dbReference>
<dbReference type="PROSITE" id="PS50173">
    <property type="entry name" value="UMUC"/>
    <property type="match status" value="1"/>
</dbReference>
<dbReference type="InterPro" id="IPR001126">
    <property type="entry name" value="UmuC"/>
</dbReference>
<reference evidence="4" key="1">
    <citation type="journal article" date="2021" name="Nat. Commun.">
        <title>Genetic determinants of endophytism in the Arabidopsis root mycobiome.</title>
        <authorList>
            <person name="Mesny F."/>
            <person name="Miyauchi S."/>
            <person name="Thiergart T."/>
            <person name="Pickel B."/>
            <person name="Atanasova L."/>
            <person name="Karlsson M."/>
            <person name="Huettel B."/>
            <person name="Barry K.W."/>
            <person name="Haridas S."/>
            <person name="Chen C."/>
            <person name="Bauer D."/>
            <person name="Andreopoulos W."/>
            <person name="Pangilinan J."/>
            <person name="LaButti K."/>
            <person name="Riley R."/>
            <person name="Lipzen A."/>
            <person name="Clum A."/>
            <person name="Drula E."/>
            <person name="Henrissat B."/>
            <person name="Kohler A."/>
            <person name="Grigoriev I.V."/>
            <person name="Martin F.M."/>
            <person name="Hacquard S."/>
        </authorList>
    </citation>
    <scope>NUCLEOTIDE SEQUENCE</scope>
    <source>
        <strain evidence="4">MPI-SDFR-AT-0120</strain>
    </source>
</reference>
<feature type="chain" id="PRO_5035444690" description="UmuC domain-containing protein" evidence="2">
    <location>
        <begin position="20"/>
        <end position="634"/>
    </location>
</feature>
<dbReference type="GO" id="GO:0003887">
    <property type="term" value="F:DNA-directed DNA polymerase activity"/>
    <property type="evidence" value="ECO:0007669"/>
    <property type="project" value="TreeGrafter"/>
</dbReference>
<keyword evidence="2" id="KW-0732">Signal</keyword>
<dbReference type="PANTHER" id="PTHR46404">
    <property type="entry name" value="DNA POLYMERASE IOTA"/>
    <property type="match status" value="1"/>
</dbReference>
<keyword evidence="5" id="KW-1185">Reference proteome</keyword>
<dbReference type="Gene3D" id="3.30.1490.100">
    <property type="entry name" value="DNA polymerase, Y-family, little finger domain"/>
    <property type="match status" value="1"/>
</dbReference>
<proteinExistence type="predicted"/>
<feature type="compositionally biased region" description="Acidic residues" evidence="1">
    <location>
        <begin position="594"/>
        <end position="604"/>
    </location>
</feature>
<dbReference type="FunFam" id="3.30.70.270:FF:000067">
    <property type="entry name" value="DNA polymerase iota, putative"/>
    <property type="match status" value="1"/>
</dbReference>
<dbReference type="Gene3D" id="3.40.1170.60">
    <property type="match status" value="1"/>
</dbReference>
<feature type="region of interest" description="Disordered" evidence="1">
    <location>
        <begin position="432"/>
        <end position="458"/>
    </location>
</feature>
<dbReference type="InterPro" id="IPR043128">
    <property type="entry name" value="Rev_trsase/Diguanyl_cyclase"/>
</dbReference>
<protein>
    <recommendedName>
        <fullName evidence="3">UmuC domain-containing protein</fullName>
    </recommendedName>
</protein>
<dbReference type="GO" id="GO:0003684">
    <property type="term" value="F:damaged DNA binding"/>
    <property type="evidence" value="ECO:0007669"/>
    <property type="project" value="InterPro"/>
</dbReference>
<evidence type="ECO:0000313" key="5">
    <source>
        <dbReference type="Proteomes" id="UP000813461"/>
    </source>
</evidence>
<dbReference type="PANTHER" id="PTHR46404:SF1">
    <property type="entry name" value="DNA POLYMERASE IOTA"/>
    <property type="match status" value="1"/>
</dbReference>
<accession>A0A8K0R9E3</accession>
<dbReference type="Pfam" id="PF00817">
    <property type="entry name" value="IMS"/>
    <property type="match status" value="1"/>
</dbReference>
<feature type="region of interest" description="Disordered" evidence="1">
    <location>
        <begin position="564"/>
        <end position="604"/>
    </location>
</feature>
<feature type="domain" description="UmuC" evidence="3">
    <location>
        <begin position="44"/>
        <end position="291"/>
    </location>
</feature>
<evidence type="ECO:0000256" key="2">
    <source>
        <dbReference type="SAM" id="SignalP"/>
    </source>
</evidence>